<reference evidence="8 9" key="1">
    <citation type="journal article" date="2016" name="Front. Microbiol.">
        <title>Fuerstia marisgermanicae gen. nov., sp. nov., an Unusual Member of the Phylum Planctomycetes from the German Wadden Sea.</title>
        <authorList>
            <person name="Kohn T."/>
            <person name="Heuer A."/>
            <person name="Jogler M."/>
            <person name="Vollmers J."/>
            <person name="Boedeker C."/>
            <person name="Bunk B."/>
            <person name="Rast P."/>
            <person name="Borchert D."/>
            <person name="Glockner I."/>
            <person name="Freese H.M."/>
            <person name="Klenk H.P."/>
            <person name="Overmann J."/>
            <person name="Kaster A.K."/>
            <person name="Rohde M."/>
            <person name="Wiegand S."/>
            <person name="Jogler C."/>
        </authorList>
    </citation>
    <scope>NUCLEOTIDE SEQUENCE [LARGE SCALE GENOMIC DNA]</scope>
    <source>
        <strain evidence="8 9">NH11</strain>
    </source>
</reference>
<dbReference type="STRING" id="1891926.Fuma_02255"/>
<comment type="similarity">
    <text evidence="1">Belongs to the N(4)/N(6)-methyltransferase family. N(4) subfamily.</text>
</comment>
<dbReference type="InterPro" id="IPR017985">
    <property type="entry name" value="MeTrfase_CN4_CS"/>
</dbReference>
<dbReference type="OrthoDB" id="9800801at2"/>
<name>A0A1P8WF03_9PLAN</name>
<evidence type="ECO:0000256" key="5">
    <source>
        <dbReference type="ARBA" id="ARBA00022691"/>
    </source>
</evidence>
<evidence type="ECO:0000256" key="7">
    <source>
        <dbReference type="ARBA" id="ARBA00049120"/>
    </source>
</evidence>
<dbReference type="RefSeq" id="WP_077028237.1">
    <property type="nucleotide sequence ID" value="NZ_CP017641.1"/>
</dbReference>
<dbReference type="GO" id="GO:0009307">
    <property type="term" value="P:DNA restriction-modification system"/>
    <property type="evidence" value="ECO:0007669"/>
    <property type="project" value="UniProtKB-KW"/>
</dbReference>
<dbReference type="KEGG" id="fmr:Fuma_02255"/>
<dbReference type="Gene3D" id="3.40.50.150">
    <property type="entry name" value="Vaccinia Virus protein VP39"/>
    <property type="match status" value="2"/>
</dbReference>
<proteinExistence type="inferred from homology"/>
<dbReference type="AlphaFoldDB" id="A0A1P8WF03"/>
<evidence type="ECO:0000313" key="9">
    <source>
        <dbReference type="Proteomes" id="UP000187735"/>
    </source>
</evidence>
<dbReference type="SUPFAM" id="SSF53335">
    <property type="entry name" value="S-adenosyl-L-methionine-dependent methyltransferases"/>
    <property type="match status" value="1"/>
</dbReference>
<dbReference type="GO" id="GO:0015667">
    <property type="term" value="F:site-specific DNA-methyltransferase (cytosine-N4-specific) activity"/>
    <property type="evidence" value="ECO:0007669"/>
    <property type="project" value="UniProtKB-EC"/>
</dbReference>
<accession>A0A1P8WF03</accession>
<dbReference type="EMBL" id="CP017641">
    <property type="protein sequence ID" value="APZ92644.1"/>
    <property type="molecule type" value="Genomic_DNA"/>
</dbReference>
<evidence type="ECO:0000256" key="1">
    <source>
        <dbReference type="ARBA" id="ARBA00010203"/>
    </source>
</evidence>
<dbReference type="InterPro" id="IPR029063">
    <property type="entry name" value="SAM-dependent_MTases_sf"/>
</dbReference>
<evidence type="ECO:0000256" key="2">
    <source>
        <dbReference type="ARBA" id="ARBA00012185"/>
    </source>
</evidence>
<dbReference type="Proteomes" id="UP000187735">
    <property type="component" value="Chromosome"/>
</dbReference>
<evidence type="ECO:0000256" key="6">
    <source>
        <dbReference type="ARBA" id="ARBA00022747"/>
    </source>
</evidence>
<dbReference type="REBASE" id="189203">
    <property type="entry name" value="M.FmaNH11ORF2255P"/>
</dbReference>
<keyword evidence="3 8" id="KW-0489">Methyltransferase</keyword>
<dbReference type="GO" id="GO:0032259">
    <property type="term" value="P:methylation"/>
    <property type="evidence" value="ECO:0007669"/>
    <property type="project" value="UniProtKB-KW"/>
</dbReference>
<dbReference type="GO" id="GO:0003677">
    <property type="term" value="F:DNA binding"/>
    <property type="evidence" value="ECO:0007669"/>
    <property type="project" value="InterPro"/>
</dbReference>
<keyword evidence="5" id="KW-0949">S-adenosyl-L-methionine</keyword>
<dbReference type="PROSITE" id="PS00093">
    <property type="entry name" value="N4_MTASE"/>
    <property type="match status" value="1"/>
</dbReference>
<protein>
    <recommendedName>
        <fullName evidence="2">site-specific DNA-methyltransferase (cytosine-N(4)-specific)</fullName>
        <ecNumber evidence="2">2.1.1.113</ecNumber>
    </recommendedName>
</protein>
<keyword evidence="9" id="KW-1185">Reference proteome</keyword>
<evidence type="ECO:0000256" key="4">
    <source>
        <dbReference type="ARBA" id="ARBA00022679"/>
    </source>
</evidence>
<organism evidence="8 9">
    <name type="scientific">Fuerstiella marisgermanici</name>
    <dbReference type="NCBI Taxonomy" id="1891926"/>
    <lineage>
        <taxon>Bacteria</taxon>
        <taxon>Pseudomonadati</taxon>
        <taxon>Planctomycetota</taxon>
        <taxon>Planctomycetia</taxon>
        <taxon>Planctomycetales</taxon>
        <taxon>Planctomycetaceae</taxon>
        <taxon>Fuerstiella</taxon>
    </lineage>
</organism>
<sequence length="406" mass="45302">MKSIREILGRQTIHPFPARMAPDLALNAIGDTDSCLNILDPMSGSGTVLAVARANGHRAIGIDCDPLSVLLAKTWTTSIDPETVATKASIVLDRARKLFRECKSGQAYPTVDDETRKFLRFWFDDYARKQLHCLAKCIGRVQNQDVRDVLWAGFSRLIIVKKNGASRAMDMSHSRPHRAFEVAPLKPFTGFLGAVNRVAENCPTQHSKGSGPRADLRLGDAKNIPLKKETIDLVVTSPPYLNMIDYMRCSKFSLVWMGYTISSLRDIRSDSIGTDRISKSEPPCEMVERAMSEMCNLKNVSDRNKLMLTRYVTDMKSAILEVARVLKPMGRAVYVIGNSNLKGEFVENSTAARSLAENTKLRLITEQIRELPPNRRYLPPPSSTKSGENLQGRMRTEVVLSFQKAG</sequence>
<keyword evidence="4" id="KW-0808">Transferase</keyword>
<dbReference type="EC" id="2.1.1.113" evidence="2"/>
<gene>
    <name evidence="8" type="ORF">Fuma_02255</name>
</gene>
<evidence type="ECO:0000256" key="3">
    <source>
        <dbReference type="ARBA" id="ARBA00022603"/>
    </source>
</evidence>
<comment type="catalytic activity">
    <reaction evidence="7">
        <text>a 2'-deoxycytidine in DNA + S-adenosyl-L-methionine = an N(4)-methyl-2'-deoxycytidine in DNA + S-adenosyl-L-homocysteine + H(+)</text>
        <dbReference type="Rhea" id="RHEA:16857"/>
        <dbReference type="Rhea" id="RHEA-COMP:11369"/>
        <dbReference type="Rhea" id="RHEA-COMP:13674"/>
        <dbReference type="ChEBI" id="CHEBI:15378"/>
        <dbReference type="ChEBI" id="CHEBI:57856"/>
        <dbReference type="ChEBI" id="CHEBI:59789"/>
        <dbReference type="ChEBI" id="CHEBI:85452"/>
        <dbReference type="ChEBI" id="CHEBI:137933"/>
        <dbReference type="EC" id="2.1.1.113"/>
    </reaction>
</comment>
<keyword evidence="6" id="KW-0680">Restriction system</keyword>
<evidence type="ECO:0000313" key="8">
    <source>
        <dbReference type="EMBL" id="APZ92644.1"/>
    </source>
</evidence>